<dbReference type="CDD" id="cd08047">
    <property type="entry name" value="TAF7"/>
    <property type="match status" value="1"/>
</dbReference>
<keyword evidence="3" id="KW-0805">Transcription regulation</keyword>
<dbReference type="PANTHER" id="PTHR12228:SF0">
    <property type="entry name" value="TATA-BOX BINDING PROTEIN ASSOCIATED FACTOR 7"/>
    <property type="match status" value="1"/>
</dbReference>
<protein>
    <recommendedName>
        <fullName evidence="6">TAFII55 protein conserved region domain-containing protein</fullName>
    </recommendedName>
</protein>
<dbReference type="OrthoDB" id="153872at2759"/>
<sequence>MSNKLPLDSNFDLEQQFILRLPESAALLMSQDIDSGAPFKDNLTIEMKPDMRHSIVRYRGQVYDGLIVDLPCIIESVKTTDRKNFYKIADICQMMMCTQGQGDGAIRGSAAYLDAKSGSKYVPK</sequence>
<gene>
    <name evidence="7" type="ORF">PXEA_LOCUS2921</name>
</gene>
<comment type="caution">
    <text evidence="7">The sequence shown here is derived from an EMBL/GenBank/DDBJ whole genome shotgun (WGS) entry which is preliminary data.</text>
</comment>
<evidence type="ECO:0000259" key="6">
    <source>
        <dbReference type="SMART" id="SM01370"/>
    </source>
</evidence>
<keyword evidence="5" id="KW-0539">Nucleus</keyword>
<feature type="domain" description="TAFII55 protein conserved region" evidence="6">
    <location>
        <begin position="13"/>
        <end position="119"/>
    </location>
</feature>
<name>A0A3S5CHT1_9PLAT</name>
<dbReference type="GO" id="GO:0016251">
    <property type="term" value="F:RNA polymerase II general transcription initiation factor activity"/>
    <property type="evidence" value="ECO:0007669"/>
    <property type="project" value="TreeGrafter"/>
</dbReference>
<evidence type="ECO:0000313" key="7">
    <source>
        <dbReference type="EMBL" id="VEL09481.1"/>
    </source>
</evidence>
<organism evidence="7 8">
    <name type="scientific">Protopolystoma xenopodis</name>
    <dbReference type="NCBI Taxonomy" id="117903"/>
    <lineage>
        <taxon>Eukaryota</taxon>
        <taxon>Metazoa</taxon>
        <taxon>Spiralia</taxon>
        <taxon>Lophotrochozoa</taxon>
        <taxon>Platyhelminthes</taxon>
        <taxon>Monogenea</taxon>
        <taxon>Polyopisthocotylea</taxon>
        <taxon>Polystomatidea</taxon>
        <taxon>Polystomatidae</taxon>
        <taxon>Protopolystoma</taxon>
    </lineage>
</organism>
<evidence type="ECO:0000256" key="5">
    <source>
        <dbReference type="ARBA" id="ARBA00023242"/>
    </source>
</evidence>
<dbReference type="EMBL" id="CAAALY010006439">
    <property type="protein sequence ID" value="VEL09481.1"/>
    <property type="molecule type" value="Genomic_DNA"/>
</dbReference>
<dbReference type="SMART" id="SM01370">
    <property type="entry name" value="TAFII55_N"/>
    <property type="match status" value="1"/>
</dbReference>
<proteinExistence type="inferred from homology"/>
<evidence type="ECO:0000256" key="1">
    <source>
        <dbReference type="ARBA" id="ARBA00004123"/>
    </source>
</evidence>
<comment type="subcellular location">
    <subcellularLocation>
        <location evidence="1">Nucleus</location>
    </subcellularLocation>
</comment>
<comment type="similarity">
    <text evidence="2">Belongs to the TAF7 family.</text>
</comment>
<dbReference type="InterPro" id="IPR006751">
    <property type="entry name" value="TAFII55_prot_cons_reg"/>
</dbReference>
<dbReference type="Pfam" id="PF04658">
    <property type="entry name" value="TAFII55_N"/>
    <property type="match status" value="1"/>
</dbReference>
<dbReference type="GO" id="GO:0005669">
    <property type="term" value="C:transcription factor TFIID complex"/>
    <property type="evidence" value="ECO:0007669"/>
    <property type="project" value="InterPro"/>
</dbReference>
<dbReference type="PANTHER" id="PTHR12228">
    <property type="entry name" value="TRANSCRIPTION INITIATION FACTOR TFIID 55 KD SUBUNIT-RELATED"/>
    <property type="match status" value="1"/>
</dbReference>
<reference evidence="7" key="1">
    <citation type="submission" date="2018-11" db="EMBL/GenBank/DDBJ databases">
        <authorList>
            <consortium name="Pathogen Informatics"/>
        </authorList>
    </citation>
    <scope>NUCLEOTIDE SEQUENCE</scope>
</reference>
<accession>A0A3S5CHT1</accession>
<keyword evidence="4" id="KW-0804">Transcription</keyword>
<dbReference type="InterPro" id="IPR037817">
    <property type="entry name" value="TAF7"/>
</dbReference>
<keyword evidence="8" id="KW-1185">Reference proteome</keyword>
<evidence type="ECO:0000256" key="4">
    <source>
        <dbReference type="ARBA" id="ARBA00023163"/>
    </source>
</evidence>
<evidence type="ECO:0000256" key="3">
    <source>
        <dbReference type="ARBA" id="ARBA00023015"/>
    </source>
</evidence>
<dbReference type="AlphaFoldDB" id="A0A3S5CHT1"/>
<dbReference type="GO" id="GO:0051123">
    <property type="term" value="P:RNA polymerase II preinitiation complex assembly"/>
    <property type="evidence" value="ECO:0007669"/>
    <property type="project" value="TreeGrafter"/>
</dbReference>
<evidence type="ECO:0000256" key="2">
    <source>
        <dbReference type="ARBA" id="ARBA00009368"/>
    </source>
</evidence>
<evidence type="ECO:0000313" key="8">
    <source>
        <dbReference type="Proteomes" id="UP000784294"/>
    </source>
</evidence>
<dbReference type="Proteomes" id="UP000784294">
    <property type="component" value="Unassembled WGS sequence"/>
</dbReference>